<evidence type="ECO:0000256" key="1">
    <source>
        <dbReference type="SAM" id="Phobius"/>
    </source>
</evidence>
<feature type="transmembrane region" description="Helical" evidence="1">
    <location>
        <begin position="85"/>
        <end position="104"/>
    </location>
</feature>
<sequence length="155" mass="16489">MSRDLTLLLAQPLLFSLLYSGASVLVTLFGLVVTSRAGAIVAAALLIGSYVLVTRVIPVPRPDRPVAITRHGSVDDVVLKNDAKLVLSAVVPGTTLLPFLFLPLSAYESIGVALVGLLLVGAYAAEAWAVYRLTAQYLPTYAPHLFGDDYDPPLE</sequence>
<keyword evidence="1" id="KW-0472">Membrane</keyword>
<evidence type="ECO:0000313" key="3">
    <source>
        <dbReference type="Proteomes" id="UP001597187"/>
    </source>
</evidence>
<gene>
    <name evidence="2" type="ORF">ACFSBT_12905</name>
</gene>
<dbReference type="EMBL" id="JBHUDC010000006">
    <property type="protein sequence ID" value="MFD1514176.1"/>
    <property type="molecule type" value="Genomic_DNA"/>
</dbReference>
<feature type="transmembrane region" description="Helical" evidence="1">
    <location>
        <begin position="38"/>
        <end position="57"/>
    </location>
</feature>
<evidence type="ECO:0000313" key="2">
    <source>
        <dbReference type="EMBL" id="MFD1514176.1"/>
    </source>
</evidence>
<keyword evidence="3" id="KW-1185">Reference proteome</keyword>
<feature type="transmembrane region" description="Helical" evidence="1">
    <location>
        <begin position="110"/>
        <end position="131"/>
    </location>
</feature>
<reference evidence="2 3" key="1">
    <citation type="journal article" date="2019" name="Int. J. Syst. Evol. Microbiol.">
        <title>The Global Catalogue of Microorganisms (GCM) 10K type strain sequencing project: providing services to taxonomists for standard genome sequencing and annotation.</title>
        <authorList>
            <consortium name="The Broad Institute Genomics Platform"/>
            <consortium name="The Broad Institute Genome Sequencing Center for Infectious Disease"/>
            <person name="Wu L."/>
            <person name="Ma J."/>
        </authorList>
    </citation>
    <scope>NUCLEOTIDE SEQUENCE [LARGE SCALE GENOMIC DNA]</scope>
    <source>
        <strain evidence="2 3">CGMCC 1.12563</strain>
    </source>
</reference>
<comment type="caution">
    <text evidence="2">The sequence shown here is derived from an EMBL/GenBank/DDBJ whole genome shotgun (WGS) entry which is preliminary data.</text>
</comment>
<name>A0ABD6AWQ3_9EURY</name>
<dbReference type="Proteomes" id="UP001597187">
    <property type="component" value="Unassembled WGS sequence"/>
</dbReference>
<proteinExistence type="predicted"/>
<keyword evidence="1" id="KW-0812">Transmembrane</keyword>
<keyword evidence="1" id="KW-1133">Transmembrane helix</keyword>
<protein>
    <submittedName>
        <fullName evidence="2">Uncharacterized protein</fullName>
    </submittedName>
</protein>
<organism evidence="2 3">
    <name type="scientific">Halomarina rubra</name>
    <dbReference type="NCBI Taxonomy" id="2071873"/>
    <lineage>
        <taxon>Archaea</taxon>
        <taxon>Methanobacteriati</taxon>
        <taxon>Methanobacteriota</taxon>
        <taxon>Stenosarchaea group</taxon>
        <taxon>Halobacteria</taxon>
        <taxon>Halobacteriales</taxon>
        <taxon>Natronomonadaceae</taxon>
        <taxon>Halomarina</taxon>
    </lineage>
</organism>
<accession>A0ABD6AWQ3</accession>
<dbReference type="RefSeq" id="WP_250874147.1">
    <property type="nucleotide sequence ID" value="NZ_JALXFV010000006.1"/>
</dbReference>
<dbReference type="AlphaFoldDB" id="A0ABD6AWQ3"/>